<evidence type="ECO:0000256" key="2">
    <source>
        <dbReference type="SAM" id="SignalP"/>
    </source>
</evidence>
<reference evidence="4" key="1">
    <citation type="submission" date="2022-10" db="EMBL/GenBank/DDBJ databases">
        <title>Genome assembly of Pristionchus species.</title>
        <authorList>
            <person name="Yoshida K."/>
            <person name="Sommer R.J."/>
        </authorList>
    </citation>
    <scope>NUCLEOTIDE SEQUENCE [LARGE SCALE GENOMIC DNA]</scope>
    <source>
        <strain evidence="4">RS5460</strain>
    </source>
</reference>
<protein>
    <recommendedName>
        <fullName evidence="5">C-type lectin</fullName>
    </recommendedName>
</protein>
<evidence type="ECO:0000313" key="3">
    <source>
        <dbReference type="EMBL" id="GMR51325.1"/>
    </source>
</evidence>
<feature type="chain" id="PRO_5043012034" description="C-type lectin" evidence="2">
    <location>
        <begin position="23"/>
        <end position="164"/>
    </location>
</feature>
<dbReference type="InterPro" id="IPR050976">
    <property type="entry name" value="Snaclec"/>
</dbReference>
<dbReference type="Gene3D" id="3.10.100.10">
    <property type="entry name" value="Mannose-Binding Protein A, subunit A"/>
    <property type="match status" value="1"/>
</dbReference>
<feature type="non-terminal residue" evidence="3">
    <location>
        <position position="1"/>
    </location>
</feature>
<feature type="signal peptide" evidence="2">
    <location>
        <begin position="1"/>
        <end position="22"/>
    </location>
</feature>
<keyword evidence="2" id="KW-0732">Signal</keyword>
<evidence type="ECO:0008006" key="5">
    <source>
        <dbReference type="Google" id="ProtNLM"/>
    </source>
</evidence>
<dbReference type="Proteomes" id="UP001328107">
    <property type="component" value="Unassembled WGS sequence"/>
</dbReference>
<dbReference type="CDD" id="cd00037">
    <property type="entry name" value="CLECT"/>
    <property type="match status" value="1"/>
</dbReference>
<dbReference type="PANTHER" id="PTHR22991">
    <property type="entry name" value="PROTEIN CBG13490"/>
    <property type="match status" value="1"/>
</dbReference>
<keyword evidence="1" id="KW-1015">Disulfide bond</keyword>
<dbReference type="AlphaFoldDB" id="A0AAN5CVZ4"/>
<comment type="caution">
    <text evidence="3">The sequence shown here is derived from an EMBL/GenBank/DDBJ whole genome shotgun (WGS) entry which is preliminary data.</text>
</comment>
<gene>
    <name evidence="3" type="ORF">PMAYCL1PPCAC_21520</name>
</gene>
<dbReference type="InterPro" id="IPR016187">
    <property type="entry name" value="CTDL_fold"/>
</dbReference>
<sequence length="164" mass="18887">LQSVEMLRNILYFTALFASVSALDCPEQYQLLEGRCIRPFLLWENDSLRNLMQNATQECTNDGAHFPVIKNDKDNDAFNRIVNTFDQIKGWNVFLVIDLVCNGWSNVLEWRDGSSVKYTPYPGVNLDFDCTKSTVISRAKHDDWQVVSMDVNYSYTVLCVMDPK</sequence>
<dbReference type="PANTHER" id="PTHR22991:SF40">
    <property type="entry name" value="PROTEIN CBG13490"/>
    <property type="match status" value="1"/>
</dbReference>
<keyword evidence="4" id="KW-1185">Reference proteome</keyword>
<organism evidence="3 4">
    <name type="scientific">Pristionchus mayeri</name>
    <dbReference type="NCBI Taxonomy" id="1317129"/>
    <lineage>
        <taxon>Eukaryota</taxon>
        <taxon>Metazoa</taxon>
        <taxon>Ecdysozoa</taxon>
        <taxon>Nematoda</taxon>
        <taxon>Chromadorea</taxon>
        <taxon>Rhabditida</taxon>
        <taxon>Rhabditina</taxon>
        <taxon>Diplogasteromorpha</taxon>
        <taxon>Diplogasteroidea</taxon>
        <taxon>Neodiplogasteridae</taxon>
        <taxon>Pristionchus</taxon>
    </lineage>
</organism>
<name>A0AAN5CVZ4_9BILA</name>
<evidence type="ECO:0000256" key="1">
    <source>
        <dbReference type="ARBA" id="ARBA00023157"/>
    </source>
</evidence>
<proteinExistence type="predicted"/>
<dbReference type="EMBL" id="BTRK01000005">
    <property type="protein sequence ID" value="GMR51325.1"/>
    <property type="molecule type" value="Genomic_DNA"/>
</dbReference>
<dbReference type="SUPFAM" id="SSF56436">
    <property type="entry name" value="C-type lectin-like"/>
    <property type="match status" value="1"/>
</dbReference>
<accession>A0AAN5CVZ4</accession>
<dbReference type="InterPro" id="IPR016186">
    <property type="entry name" value="C-type_lectin-like/link_sf"/>
</dbReference>
<evidence type="ECO:0000313" key="4">
    <source>
        <dbReference type="Proteomes" id="UP001328107"/>
    </source>
</evidence>